<dbReference type="GO" id="GO:0046872">
    <property type="term" value="F:metal ion binding"/>
    <property type="evidence" value="ECO:0007669"/>
    <property type="project" value="UniProtKB-KW"/>
</dbReference>
<dbReference type="PANTHER" id="PTHR33653:SF1">
    <property type="entry name" value="RIBONUCLEASE VAPC2"/>
    <property type="match status" value="1"/>
</dbReference>
<dbReference type="RefSeq" id="WP_066112380.1">
    <property type="nucleotide sequence ID" value="NZ_JTJT01000020.1"/>
</dbReference>
<dbReference type="AlphaFoldDB" id="A0AB36E4Q5"/>
<protein>
    <recommendedName>
        <fullName evidence="8">PIN domain-containing protein</fullName>
    </recommendedName>
</protein>
<reference evidence="9 10" key="1">
    <citation type="submission" date="2014-11" db="EMBL/GenBank/DDBJ databases">
        <title>Pan-genome of Gallibacterium spp.</title>
        <authorList>
            <person name="Kudirkiene E."/>
            <person name="Bojesen A.M."/>
        </authorList>
    </citation>
    <scope>NUCLEOTIDE SEQUENCE [LARGE SCALE GENOMIC DNA]</scope>
    <source>
        <strain evidence="9 10">18469/18</strain>
    </source>
</reference>
<dbReference type="EMBL" id="JTJU01000009">
    <property type="protein sequence ID" value="OBX11667.1"/>
    <property type="molecule type" value="Genomic_DNA"/>
</dbReference>
<dbReference type="Pfam" id="PF01850">
    <property type="entry name" value="PIN"/>
    <property type="match status" value="1"/>
</dbReference>
<organism evidence="9 10">
    <name type="scientific">Gallibacterium salpingitidis</name>
    <dbReference type="NCBI Taxonomy" id="505341"/>
    <lineage>
        <taxon>Bacteria</taxon>
        <taxon>Pseudomonadati</taxon>
        <taxon>Pseudomonadota</taxon>
        <taxon>Gammaproteobacteria</taxon>
        <taxon>Pasteurellales</taxon>
        <taxon>Pasteurellaceae</taxon>
        <taxon>Gallibacterium</taxon>
    </lineage>
</organism>
<evidence type="ECO:0000313" key="9">
    <source>
        <dbReference type="EMBL" id="OBX11667.1"/>
    </source>
</evidence>
<evidence type="ECO:0000256" key="6">
    <source>
        <dbReference type="ARBA" id="ARBA00022842"/>
    </source>
</evidence>
<evidence type="ECO:0000256" key="5">
    <source>
        <dbReference type="ARBA" id="ARBA00022801"/>
    </source>
</evidence>
<keyword evidence="4" id="KW-0479">Metal-binding</keyword>
<feature type="domain" description="PIN" evidence="8">
    <location>
        <begin position="4"/>
        <end position="141"/>
    </location>
</feature>
<dbReference type="Gene3D" id="3.40.50.1010">
    <property type="entry name" value="5'-nuclease"/>
    <property type="match status" value="1"/>
</dbReference>
<gene>
    <name evidence="9" type="ORF">QV09_02060</name>
</gene>
<accession>A0AB36E4Q5</accession>
<comment type="similarity">
    <text evidence="7">Belongs to the PINc/VapC protein family.</text>
</comment>
<evidence type="ECO:0000259" key="8">
    <source>
        <dbReference type="Pfam" id="PF01850"/>
    </source>
</evidence>
<dbReference type="GO" id="GO:0004518">
    <property type="term" value="F:nuclease activity"/>
    <property type="evidence" value="ECO:0007669"/>
    <property type="project" value="UniProtKB-KW"/>
</dbReference>
<dbReference type="SUPFAM" id="SSF88723">
    <property type="entry name" value="PIN domain-like"/>
    <property type="match status" value="1"/>
</dbReference>
<sequence>MKGYLFDTNYLIYLVDPDADPEKKKQVLLDLKQKLLDPEVNLFLTTLIRYEVLRGTKWEDNTKLAHLEQALEQFHTLDIKDEISDLARDLYRFESYELRNNPQLPTRNLDKRKFDIFHYATAYLNQLELLTKDTDFNAIAKLHERMRTESNEN</sequence>
<comment type="cofactor">
    <cofactor evidence="1">
        <name>Mg(2+)</name>
        <dbReference type="ChEBI" id="CHEBI:18420"/>
    </cofactor>
</comment>
<keyword evidence="2" id="KW-1277">Toxin-antitoxin system</keyword>
<keyword evidence="5" id="KW-0378">Hydrolase</keyword>
<dbReference type="Proteomes" id="UP000092527">
    <property type="component" value="Unassembled WGS sequence"/>
</dbReference>
<dbReference type="PANTHER" id="PTHR33653">
    <property type="entry name" value="RIBONUCLEASE VAPC2"/>
    <property type="match status" value="1"/>
</dbReference>
<evidence type="ECO:0000256" key="2">
    <source>
        <dbReference type="ARBA" id="ARBA00022649"/>
    </source>
</evidence>
<dbReference type="InterPro" id="IPR029060">
    <property type="entry name" value="PIN-like_dom_sf"/>
</dbReference>
<keyword evidence="3" id="KW-0540">Nuclease</keyword>
<dbReference type="InterPro" id="IPR050556">
    <property type="entry name" value="Type_II_TA_system_RNase"/>
</dbReference>
<evidence type="ECO:0000256" key="1">
    <source>
        <dbReference type="ARBA" id="ARBA00001946"/>
    </source>
</evidence>
<comment type="caution">
    <text evidence="9">The sequence shown here is derived from an EMBL/GenBank/DDBJ whole genome shotgun (WGS) entry which is preliminary data.</text>
</comment>
<evidence type="ECO:0000256" key="4">
    <source>
        <dbReference type="ARBA" id="ARBA00022723"/>
    </source>
</evidence>
<evidence type="ECO:0000313" key="10">
    <source>
        <dbReference type="Proteomes" id="UP000092527"/>
    </source>
</evidence>
<evidence type="ECO:0000256" key="3">
    <source>
        <dbReference type="ARBA" id="ARBA00022722"/>
    </source>
</evidence>
<keyword evidence="6" id="KW-0460">Magnesium</keyword>
<proteinExistence type="inferred from homology"/>
<dbReference type="InterPro" id="IPR002716">
    <property type="entry name" value="PIN_dom"/>
</dbReference>
<evidence type="ECO:0000256" key="7">
    <source>
        <dbReference type="ARBA" id="ARBA00038093"/>
    </source>
</evidence>
<dbReference type="GO" id="GO:0016787">
    <property type="term" value="F:hydrolase activity"/>
    <property type="evidence" value="ECO:0007669"/>
    <property type="project" value="UniProtKB-KW"/>
</dbReference>
<name>A0AB36E4Q5_9PAST</name>